<dbReference type="InterPro" id="IPR007848">
    <property type="entry name" value="Small_mtfrase_dom"/>
</dbReference>
<dbReference type="PROSITE" id="PS00092">
    <property type="entry name" value="N6_MTASE"/>
    <property type="match status" value="1"/>
</dbReference>
<evidence type="ECO:0000256" key="4">
    <source>
        <dbReference type="ARBA" id="ARBA00048391"/>
    </source>
</evidence>
<evidence type="ECO:0000256" key="5">
    <source>
        <dbReference type="HAMAP-Rule" id="MF_02126"/>
    </source>
</evidence>
<dbReference type="NCBIfam" id="TIGR03534">
    <property type="entry name" value="RF_mod_PrmC"/>
    <property type="match status" value="1"/>
</dbReference>
<evidence type="ECO:0000256" key="2">
    <source>
        <dbReference type="ARBA" id="ARBA00022679"/>
    </source>
</evidence>
<dbReference type="Pfam" id="PF05175">
    <property type="entry name" value="MTS"/>
    <property type="match status" value="1"/>
</dbReference>
<dbReference type="InterPro" id="IPR040758">
    <property type="entry name" value="PrmC_N"/>
</dbReference>
<dbReference type="Proteomes" id="UP000187608">
    <property type="component" value="Unassembled WGS sequence"/>
</dbReference>
<dbReference type="GO" id="GO:0003676">
    <property type="term" value="F:nucleic acid binding"/>
    <property type="evidence" value="ECO:0007669"/>
    <property type="project" value="InterPro"/>
</dbReference>
<dbReference type="Gene3D" id="1.10.8.10">
    <property type="entry name" value="DNA helicase RuvA subunit, C-terminal domain"/>
    <property type="match status" value="1"/>
</dbReference>
<dbReference type="InterPro" id="IPR002052">
    <property type="entry name" value="DNA_methylase_N6_adenine_CS"/>
</dbReference>
<comment type="function">
    <text evidence="5">Methylates the class 1 translation termination release factors RF1/PrfA and RF2/PrfB on the glutamine residue of the universally conserved GGQ motif.</text>
</comment>
<evidence type="ECO:0000256" key="1">
    <source>
        <dbReference type="ARBA" id="ARBA00022603"/>
    </source>
</evidence>
<dbReference type="GO" id="GO:0032259">
    <property type="term" value="P:methylation"/>
    <property type="evidence" value="ECO:0007669"/>
    <property type="project" value="UniProtKB-KW"/>
</dbReference>
<dbReference type="SUPFAM" id="SSF53335">
    <property type="entry name" value="S-adenosyl-L-methionine-dependent methyltransferases"/>
    <property type="match status" value="1"/>
</dbReference>
<keyword evidence="2 5" id="KW-0808">Transferase</keyword>
<dbReference type="Pfam" id="PF17827">
    <property type="entry name" value="PrmC_N"/>
    <property type="match status" value="1"/>
</dbReference>
<dbReference type="GO" id="GO:0102559">
    <property type="term" value="F:peptide chain release factor N(5)-glutamine methyltransferase activity"/>
    <property type="evidence" value="ECO:0007669"/>
    <property type="project" value="UniProtKB-EC"/>
</dbReference>
<evidence type="ECO:0000259" key="7">
    <source>
        <dbReference type="Pfam" id="PF17827"/>
    </source>
</evidence>
<comment type="catalytic activity">
    <reaction evidence="4 5">
        <text>L-glutaminyl-[peptide chain release factor] + S-adenosyl-L-methionine = N(5)-methyl-L-glutaminyl-[peptide chain release factor] + S-adenosyl-L-homocysteine + H(+)</text>
        <dbReference type="Rhea" id="RHEA:42896"/>
        <dbReference type="Rhea" id="RHEA-COMP:10271"/>
        <dbReference type="Rhea" id="RHEA-COMP:10272"/>
        <dbReference type="ChEBI" id="CHEBI:15378"/>
        <dbReference type="ChEBI" id="CHEBI:30011"/>
        <dbReference type="ChEBI" id="CHEBI:57856"/>
        <dbReference type="ChEBI" id="CHEBI:59789"/>
        <dbReference type="ChEBI" id="CHEBI:61891"/>
        <dbReference type="EC" id="2.1.1.297"/>
    </reaction>
</comment>
<evidence type="ECO:0000259" key="6">
    <source>
        <dbReference type="Pfam" id="PF05175"/>
    </source>
</evidence>
<keyword evidence="1 5" id="KW-0489">Methyltransferase</keyword>
<evidence type="ECO:0000256" key="3">
    <source>
        <dbReference type="ARBA" id="ARBA00022691"/>
    </source>
</evidence>
<dbReference type="InterPro" id="IPR029063">
    <property type="entry name" value="SAM-dependent_MTases_sf"/>
</dbReference>
<keyword evidence="9" id="KW-1185">Reference proteome</keyword>
<feature type="domain" description="Release factor glutamine methyltransferase N-terminal" evidence="7">
    <location>
        <begin position="11"/>
        <end position="80"/>
    </location>
</feature>
<evidence type="ECO:0000313" key="8">
    <source>
        <dbReference type="EMBL" id="SIS41178.1"/>
    </source>
</evidence>
<dbReference type="HAMAP" id="MF_02126">
    <property type="entry name" value="RF_methyltr_PrmC"/>
    <property type="match status" value="1"/>
</dbReference>
<dbReference type="CDD" id="cd02440">
    <property type="entry name" value="AdoMet_MTases"/>
    <property type="match status" value="1"/>
</dbReference>
<dbReference type="InterPro" id="IPR004556">
    <property type="entry name" value="HemK-like"/>
</dbReference>
<dbReference type="InterPro" id="IPR019874">
    <property type="entry name" value="RF_methyltr_PrmC"/>
</dbReference>
<gene>
    <name evidence="5" type="primary">prmC</name>
    <name evidence="8" type="ORF">SAMN05421687_102319</name>
</gene>
<dbReference type="STRING" id="570947.SAMN05421687_102319"/>
<dbReference type="PANTHER" id="PTHR18895">
    <property type="entry name" value="HEMK METHYLTRANSFERASE"/>
    <property type="match status" value="1"/>
</dbReference>
<name>A0A1N7IVR1_9BACI</name>
<organism evidence="8 9">
    <name type="scientific">Salimicrobium flavidum</name>
    <dbReference type="NCBI Taxonomy" id="570947"/>
    <lineage>
        <taxon>Bacteria</taxon>
        <taxon>Bacillati</taxon>
        <taxon>Bacillota</taxon>
        <taxon>Bacilli</taxon>
        <taxon>Bacillales</taxon>
        <taxon>Bacillaceae</taxon>
        <taxon>Salimicrobium</taxon>
    </lineage>
</organism>
<comment type="similarity">
    <text evidence="5">Belongs to the protein N5-glutamine methyltransferase family. PrmC subfamily.</text>
</comment>
<feature type="binding site" evidence="5">
    <location>
        <position position="145"/>
    </location>
    <ligand>
        <name>S-adenosyl-L-methionine</name>
        <dbReference type="ChEBI" id="CHEBI:59789"/>
    </ligand>
</feature>
<keyword evidence="3 5" id="KW-0949">S-adenosyl-L-methionine</keyword>
<sequence>MNDMSDMTIREALQWASSFLQEHNRESRVGILLLEYYTGLEGARLYMEEPRNLSGKEKDRFVKAVRTHAETGEPYQHIIGSAPFYGRTFRVSPDVLIPRQETEELMDFIRTHARPGETIADIGTGSGVLAVTLALETEAEVVATDISPEALSVARENAWNLGARVHFYEGSFLTPLEEKEIDILVSNPPYIAWEEKKDLDATVRDYDPELALFADNDGLSAYETICRELKGWRRKPRLVAFEIGYTQGAAVSRLFEEALPGYEVEVIKDLSGKDRIVKAVYK</sequence>
<reference evidence="9" key="1">
    <citation type="submission" date="2017-01" db="EMBL/GenBank/DDBJ databases">
        <authorList>
            <person name="Varghese N."/>
            <person name="Submissions S."/>
        </authorList>
    </citation>
    <scope>NUCLEOTIDE SEQUENCE [LARGE SCALE GENOMIC DNA]</scope>
    <source>
        <strain evidence="9">DSM 23127</strain>
    </source>
</reference>
<feature type="binding site" evidence="5">
    <location>
        <begin position="187"/>
        <end position="190"/>
    </location>
    <ligand>
        <name>substrate</name>
    </ligand>
</feature>
<protein>
    <recommendedName>
        <fullName evidence="5">Release factor glutamine methyltransferase</fullName>
        <shortName evidence="5">RF MTase</shortName>
        <ecNumber evidence="5">2.1.1.297</ecNumber>
    </recommendedName>
    <alternativeName>
        <fullName evidence="5">N5-glutamine methyltransferase PrmC</fullName>
    </alternativeName>
    <alternativeName>
        <fullName evidence="5">Protein-(glutamine-N5) MTase PrmC</fullName>
    </alternativeName>
    <alternativeName>
        <fullName evidence="5">Protein-glutamine N-methyltransferase PrmC</fullName>
    </alternativeName>
</protein>
<dbReference type="EC" id="2.1.1.297" evidence="5"/>
<feature type="binding site" evidence="5">
    <location>
        <position position="172"/>
    </location>
    <ligand>
        <name>S-adenosyl-L-methionine</name>
        <dbReference type="ChEBI" id="CHEBI:59789"/>
    </ligand>
</feature>
<dbReference type="AlphaFoldDB" id="A0A1N7IVR1"/>
<feature type="domain" description="Methyltransferase small" evidence="6">
    <location>
        <begin position="109"/>
        <end position="194"/>
    </location>
</feature>
<dbReference type="InterPro" id="IPR050320">
    <property type="entry name" value="N5-glutamine_MTase"/>
</dbReference>
<feature type="binding site" evidence="5">
    <location>
        <begin position="123"/>
        <end position="127"/>
    </location>
    <ligand>
        <name>S-adenosyl-L-methionine</name>
        <dbReference type="ChEBI" id="CHEBI:59789"/>
    </ligand>
</feature>
<dbReference type="Gene3D" id="3.40.50.150">
    <property type="entry name" value="Vaccinia Virus protein VP39"/>
    <property type="match status" value="1"/>
</dbReference>
<feature type="binding site" evidence="5">
    <location>
        <position position="187"/>
    </location>
    <ligand>
        <name>S-adenosyl-L-methionine</name>
        <dbReference type="ChEBI" id="CHEBI:59789"/>
    </ligand>
</feature>
<evidence type="ECO:0000313" key="9">
    <source>
        <dbReference type="Proteomes" id="UP000187608"/>
    </source>
</evidence>
<dbReference type="EMBL" id="FTOC01000002">
    <property type="protein sequence ID" value="SIS41178.1"/>
    <property type="molecule type" value="Genomic_DNA"/>
</dbReference>
<proteinExistence type="inferred from homology"/>
<accession>A0A1N7IVR1</accession>
<dbReference type="PANTHER" id="PTHR18895:SF74">
    <property type="entry name" value="MTRF1L RELEASE FACTOR GLUTAMINE METHYLTRANSFERASE"/>
    <property type="match status" value="1"/>
</dbReference>
<dbReference type="NCBIfam" id="TIGR00536">
    <property type="entry name" value="hemK_fam"/>
    <property type="match status" value="1"/>
</dbReference>